<accession>A0ABU3XJV1</accession>
<evidence type="ECO:0000313" key="1">
    <source>
        <dbReference type="EMBL" id="MDV2687573.1"/>
    </source>
</evidence>
<feature type="non-terminal residue" evidence="1">
    <location>
        <position position="80"/>
    </location>
</feature>
<feature type="non-terminal residue" evidence="1">
    <location>
        <position position="1"/>
    </location>
</feature>
<name>A0ABU3XJV1_9BACI</name>
<proteinExistence type="predicted"/>
<gene>
    <name evidence="1" type="ORF">RYX56_24805</name>
</gene>
<reference evidence="1 2" key="1">
    <citation type="submission" date="2023-10" db="EMBL/GenBank/DDBJ databases">
        <title>Screening of Alkalihalobacillus lindianensis BZ-TG-R113 and Its Alleviation of Salt Stress on Rapeseed Growth.</title>
        <authorList>
            <person name="Zhao B."/>
            <person name="Guo T."/>
        </authorList>
    </citation>
    <scope>NUCLEOTIDE SEQUENCE [LARGE SCALE GENOMIC DNA]</scope>
    <source>
        <strain evidence="1 2">BZ-TG-R113</strain>
    </source>
</reference>
<protein>
    <submittedName>
        <fullName evidence="1">Uncharacterized protein</fullName>
    </submittedName>
</protein>
<comment type="caution">
    <text evidence="1">The sequence shown here is derived from an EMBL/GenBank/DDBJ whole genome shotgun (WGS) entry which is preliminary data.</text>
</comment>
<evidence type="ECO:0000313" key="2">
    <source>
        <dbReference type="Proteomes" id="UP001287282"/>
    </source>
</evidence>
<dbReference type="RefSeq" id="WP_317124446.1">
    <property type="nucleotide sequence ID" value="NZ_JAWJBA010000920.1"/>
</dbReference>
<dbReference type="Proteomes" id="UP001287282">
    <property type="component" value="Unassembled WGS sequence"/>
</dbReference>
<sequence length="80" mass="9265">SPGGWGKRGWFVFRFSFNPPFLLLVRPTPLLMFKKKLKILEATEKVMFILIYTGYGMQKTRRDTINGGVSPLLCYFGLFQ</sequence>
<dbReference type="EMBL" id="JAWJBA010000920">
    <property type="protein sequence ID" value="MDV2687573.1"/>
    <property type="molecule type" value="Genomic_DNA"/>
</dbReference>
<keyword evidence="2" id="KW-1185">Reference proteome</keyword>
<organism evidence="1 2">
    <name type="scientific">Alkalihalophilus lindianensis</name>
    <dbReference type="NCBI Taxonomy" id="1630542"/>
    <lineage>
        <taxon>Bacteria</taxon>
        <taxon>Bacillati</taxon>
        <taxon>Bacillota</taxon>
        <taxon>Bacilli</taxon>
        <taxon>Bacillales</taxon>
        <taxon>Bacillaceae</taxon>
        <taxon>Alkalihalophilus</taxon>
    </lineage>
</organism>